<gene>
    <name evidence="2" type="ORF">ECPE_LOCUS3991</name>
</gene>
<name>A0A183AAK6_9TREM</name>
<feature type="compositionally biased region" description="Low complexity" evidence="1">
    <location>
        <begin position="100"/>
        <end position="118"/>
    </location>
</feature>
<dbReference type="AlphaFoldDB" id="A0A183AAK6"/>
<organism evidence="4">
    <name type="scientific">Echinostoma caproni</name>
    <dbReference type="NCBI Taxonomy" id="27848"/>
    <lineage>
        <taxon>Eukaryota</taxon>
        <taxon>Metazoa</taxon>
        <taxon>Spiralia</taxon>
        <taxon>Lophotrochozoa</taxon>
        <taxon>Platyhelminthes</taxon>
        <taxon>Trematoda</taxon>
        <taxon>Digenea</taxon>
        <taxon>Plagiorchiida</taxon>
        <taxon>Echinostomata</taxon>
        <taxon>Echinostomatoidea</taxon>
        <taxon>Echinostomatidae</taxon>
        <taxon>Echinostoma</taxon>
    </lineage>
</organism>
<keyword evidence="3" id="KW-1185">Reference proteome</keyword>
<evidence type="ECO:0000256" key="1">
    <source>
        <dbReference type="SAM" id="MobiDB-lite"/>
    </source>
</evidence>
<evidence type="ECO:0000313" key="2">
    <source>
        <dbReference type="EMBL" id="VDP71256.1"/>
    </source>
</evidence>
<accession>A0A183AAK6</accession>
<proteinExistence type="predicted"/>
<protein>
    <submittedName>
        <fullName evidence="2 4">Uncharacterized protein</fullName>
    </submittedName>
</protein>
<feature type="compositionally biased region" description="Polar residues" evidence="1">
    <location>
        <begin position="119"/>
        <end position="137"/>
    </location>
</feature>
<reference evidence="4" key="1">
    <citation type="submission" date="2016-06" db="UniProtKB">
        <authorList>
            <consortium name="WormBaseParasite"/>
        </authorList>
    </citation>
    <scope>IDENTIFICATION</scope>
</reference>
<dbReference type="OrthoDB" id="6281148at2759"/>
<sequence length="214" mass="24047">MGSHTNSPSLLSPRRRLRGYRSLSTNWEESSDVNNHSVLSGRLRTSRNTIQCATSLLYDIVSPKCSPLVRRVHMSRLRQLLSSRDAPVVIGDQSVLQEPSVTLNRSSSTSSLESLDSTNRPNGMQNLISKAPANTRTLPPRSSIPAIHGTVSNRGNFDSTKHVQHAFVRNLFHRAFKGNRRKDRVCDFIQNLFYVKINSQVTNKNPCEKHNLNS</sequence>
<reference evidence="2 3" key="2">
    <citation type="submission" date="2018-11" db="EMBL/GenBank/DDBJ databases">
        <authorList>
            <consortium name="Pathogen Informatics"/>
        </authorList>
    </citation>
    <scope>NUCLEOTIDE SEQUENCE [LARGE SCALE GENOMIC DNA]</scope>
    <source>
        <strain evidence="2 3">Egypt</strain>
    </source>
</reference>
<feature type="region of interest" description="Disordered" evidence="1">
    <location>
        <begin position="99"/>
        <end position="141"/>
    </location>
</feature>
<dbReference type="EMBL" id="UZAN01040881">
    <property type="protein sequence ID" value="VDP71256.1"/>
    <property type="molecule type" value="Genomic_DNA"/>
</dbReference>
<evidence type="ECO:0000313" key="4">
    <source>
        <dbReference type="WBParaSite" id="ECPE_0000399801-mRNA-1"/>
    </source>
</evidence>
<dbReference type="WBParaSite" id="ECPE_0000399801-mRNA-1">
    <property type="protein sequence ID" value="ECPE_0000399801-mRNA-1"/>
    <property type="gene ID" value="ECPE_0000399801"/>
</dbReference>
<dbReference type="Proteomes" id="UP000272942">
    <property type="component" value="Unassembled WGS sequence"/>
</dbReference>
<evidence type="ECO:0000313" key="3">
    <source>
        <dbReference type="Proteomes" id="UP000272942"/>
    </source>
</evidence>